<evidence type="ECO:0000313" key="4">
    <source>
        <dbReference type="Proteomes" id="UP001321825"/>
    </source>
</evidence>
<reference evidence="4" key="1">
    <citation type="journal article" date="2024" name="Int. J. Syst. Evol. Microbiol.">
        <title>Methylomarinovum tepidoasis sp. nov., a moderately thermophilic methanotroph of the family Methylothermaceae isolated from a deep-sea hydrothermal field.</title>
        <authorList>
            <person name="Hirayama H."/>
            <person name="Takaki Y."/>
            <person name="Abe M."/>
            <person name="Miyazaki M."/>
            <person name="Uematsu K."/>
            <person name="Matsui Y."/>
            <person name="Takai K."/>
        </authorList>
    </citation>
    <scope>NUCLEOTIDE SEQUENCE [LARGE SCALE GENOMIC DNA]</scope>
    <source>
        <strain evidence="4">IT-9</strain>
    </source>
</reference>
<protein>
    <recommendedName>
        <fullName evidence="5">DUF3322 and DUF2220 domain-containing protein</fullName>
    </recommendedName>
</protein>
<dbReference type="RefSeq" id="WP_317706183.1">
    <property type="nucleotide sequence ID" value="NZ_AP024714.1"/>
</dbReference>
<dbReference type="Pfam" id="PF09983">
    <property type="entry name" value="JetD_C"/>
    <property type="match status" value="1"/>
</dbReference>
<sequence length="388" mass="44650">MTAATWTTPADLRRRLQKRWRRGDFLTGAVAFPLRLPLKGPTAAAVTGRFEAVRAWVRDWQAQEGRLELEWRSVRAAIGSQRLPAAVVFADRARLLRFLGRQAAQDARRFEVLEAETLERFPELADWLQRHPLTVLKKAAHWDKVLAVLDWFKDHPRSGLYLRQLDIPGVDTKFIESRRKLFADLLDRVLPPEAIDATQRGAAGFEARYGLRPKPVLIRFRLLDPGLYLHGLTDLSVPLAEFARLEPQAERLFVTENEVNFLAFPPVARGLVIFGRGFNVSVLGEIGWLQQRDIHYWGDIDTHGFAILSRLRAHLPRVHSLLMDRATLLVHRHAWVEEPSPTAADLSRLTPEERALYGDLRRDRLGERVRLEQERVGYGWVRRYLEAL</sequence>
<feature type="domain" description="Wadjet protein JetD C-terminal" evidence="1">
    <location>
        <begin position="210"/>
        <end position="384"/>
    </location>
</feature>
<gene>
    <name evidence="3" type="ORF">MIT9_P0828</name>
</gene>
<dbReference type="KEGG" id="mcau:MIT9_P0828"/>
<keyword evidence="4" id="KW-1185">Reference proteome</keyword>
<feature type="domain" description="DUF3322" evidence="2">
    <location>
        <begin position="9"/>
        <end position="187"/>
    </location>
</feature>
<dbReference type="AlphaFoldDB" id="A0AAU9BY91"/>
<evidence type="ECO:0000313" key="3">
    <source>
        <dbReference type="EMBL" id="BCX81250.1"/>
    </source>
</evidence>
<proteinExistence type="predicted"/>
<dbReference type="Pfam" id="PF11795">
    <property type="entry name" value="DUF3322"/>
    <property type="match status" value="1"/>
</dbReference>
<accession>A0AAU9BY91</accession>
<evidence type="ECO:0000259" key="2">
    <source>
        <dbReference type="Pfam" id="PF11795"/>
    </source>
</evidence>
<evidence type="ECO:0000259" key="1">
    <source>
        <dbReference type="Pfam" id="PF09983"/>
    </source>
</evidence>
<name>A0AAU9BY91_9GAMM</name>
<dbReference type="InterPro" id="IPR014544">
    <property type="entry name" value="UCP028408"/>
</dbReference>
<evidence type="ECO:0008006" key="5">
    <source>
        <dbReference type="Google" id="ProtNLM"/>
    </source>
</evidence>
<dbReference type="EMBL" id="AP024714">
    <property type="protein sequence ID" value="BCX81250.1"/>
    <property type="molecule type" value="Genomic_DNA"/>
</dbReference>
<dbReference type="Proteomes" id="UP001321825">
    <property type="component" value="Chromosome"/>
</dbReference>
<dbReference type="InterPro" id="IPR024534">
    <property type="entry name" value="JetD_C"/>
</dbReference>
<dbReference type="InterPro" id="IPR024537">
    <property type="entry name" value="DUF3322"/>
</dbReference>
<organism evidence="3 4">
    <name type="scientific">Methylomarinovum caldicuralii</name>
    <dbReference type="NCBI Taxonomy" id="438856"/>
    <lineage>
        <taxon>Bacteria</taxon>
        <taxon>Pseudomonadati</taxon>
        <taxon>Pseudomonadota</taxon>
        <taxon>Gammaproteobacteria</taxon>
        <taxon>Methylococcales</taxon>
        <taxon>Methylothermaceae</taxon>
        <taxon>Methylomarinovum</taxon>
    </lineage>
</organism>
<dbReference type="PIRSF" id="PIRSF028408">
    <property type="entry name" value="UCP028408"/>
    <property type="match status" value="1"/>
</dbReference>